<proteinExistence type="predicted"/>
<sequence>MGISKHPSVVTMPKAERPYPSILSFLSGRFPAIPPEIWEGRIREGKVLDEGEQRITLDTEYAPQRRIFYFREVGAEPSIPFSEKILFQDDQLLVVCKPHFLPVTPGGRYVDECLLNRLRTSTGIEELAPLHRIDRETAGLVLFSVNRGSRGLYGQLFMNGRVEKTYQALAACRPLQEPGSWDVANRIERGEPWFRMKTVPGAANARSIIHLVEVRGALARFVLHPQTGKTHQLRLHMSGLGFGILNDRYYPELQAEREDNFTTPLQLVAQRLRFKDPLSGRDREFVSERKLLWQPGVPGE</sequence>
<dbReference type="PANTHER" id="PTHR21600">
    <property type="entry name" value="MITOCHONDRIAL RNA PSEUDOURIDINE SYNTHASE"/>
    <property type="match status" value="1"/>
</dbReference>
<dbReference type="InterPro" id="IPR006224">
    <property type="entry name" value="PsdUridine_synth_RluA-like_CS"/>
</dbReference>
<dbReference type="GO" id="GO:0003723">
    <property type="term" value="F:RNA binding"/>
    <property type="evidence" value="ECO:0007669"/>
    <property type="project" value="InterPro"/>
</dbReference>
<accession>A0A5A9XLW9</accession>
<evidence type="ECO:0000313" key="3">
    <source>
        <dbReference type="Proteomes" id="UP000324298"/>
    </source>
</evidence>
<dbReference type="Proteomes" id="UP000324298">
    <property type="component" value="Unassembled WGS sequence"/>
</dbReference>
<dbReference type="EMBL" id="SRSD01000003">
    <property type="protein sequence ID" value="KAA0893525.1"/>
    <property type="molecule type" value="Genomic_DNA"/>
</dbReference>
<dbReference type="GO" id="GO:0000455">
    <property type="term" value="P:enzyme-directed rRNA pseudouridine synthesis"/>
    <property type="evidence" value="ECO:0007669"/>
    <property type="project" value="TreeGrafter"/>
</dbReference>
<evidence type="ECO:0000259" key="1">
    <source>
        <dbReference type="Pfam" id="PF00849"/>
    </source>
</evidence>
<dbReference type="InterPro" id="IPR050188">
    <property type="entry name" value="RluA_PseudoU_synthase"/>
</dbReference>
<feature type="domain" description="Pseudouridine synthase RsuA/RluA-like" evidence="1">
    <location>
        <begin position="91"/>
        <end position="238"/>
    </location>
</feature>
<dbReference type="Gene3D" id="3.30.2350.10">
    <property type="entry name" value="Pseudouridine synthase"/>
    <property type="match status" value="1"/>
</dbReference>
<dbReference type="PROSITE" id="PS01129">
    <property type="entry name" value="PSI_RLU"/>
    <property type="match status" value="1"/>
</dbReference>
<protein>
    <submittedName>
        <fullName evidence="2">Pseudouridine synthase</fullName>
    </submittedName>
</protein>
<dbReference type="InterPro" id="IPR006145">
    <property type="entry name" value="PsdUridine_synth_RsuA/RluA"/>
</dbReference>
<evidence type="ECO:0000313" key="2">
    <source>
        <dbReference type="EMBL" id="KAA0893525.1"/>
    </source>
</evidence>
<dbReference type="AlphaFoldDB" id="A0A5A9XLW9"/>
<dbReference type="InterPro" id="IPR020103">
    <property type="entry name" value="PsdUridine_synth_cat_dom_sf"/>
</dbReference>
<dbReference type="GO" id="GO:0140098">
    <property type="term" value="F:catalytic activity, acting on RNA"/>
    <property type="evidence" value="ECO:0007669"/>
    <property type="project" value="UniProtKB-ARBA"/>
</dbReference>
<dbReference type="GO" id="GO:0009982">
    <property type="term" value="F:pseudouridine synthase activity"/>
    <property type="evidence" value="ECO:0007669"/>
    <property type="project" value="InterPro"/>
</dbReference>
<organism evidence="2 3">
    <name type="scientific">Oryzomonas rubra</name>
    <dbReference type="NCBI Taxonomy" id="2509454"/>
    <lineage>
        <taxon>Bacteria</taxon>
        <taxon>Pseudomonadati</taxon>
        <taxon>Thermodesulfobacteriota</taxon>
        <taxon>Desulfuromonadia</taxon>
        <taxon>Geobacterales</taxon>
        <taxon>Geobacteraceae</taxon>
        <taxon>Oryzomonas</taxon>
    </lineage>
</organism>
<dbReference type="SUPFAM" id="SSF55120">
    <property type="entry name" value="Pseudouridine synthase"/>
    <property type="match status" value="1"/>
</dbReference>
<keyword evidence="3" id="KW-1185">Reference proteome</keyword>
<name>A0A5A9XLW9_9BACT</name>
<dbReference type="PANTHER" id="PTHR21600:SF84">
    <property type="entry name" value="PSEUDOURIDINE SYNTHASE RSUA_RLUA-LIKE DOMAIN-CONTAINING PROTEIN"/>
    <property type="match status" value="1"/>
</dbReference>
<dbReference type="RefSeq" id="WP_149306840.1">
    <property type="nucleotide sequence ID" value="NZ_SRSD01000003.1"/>
</dbReference>
<comment type="caution">
    <text evidence="2">The sequence shown here is derived from an EMBL/GenBank/DDBJ whole genome shotgun (WGS) entry which is preliminary data.</text>
</comment>
<reference evidence="2 3" key="1">
    <citation type="submission" date="2019-04" db="EMBL/GenBank/DDBJ databases">
        <title>Geobacter ruber sp. nov., ferric-reducing bacteria isolated from paddy soil.</title>
        <authorList>
            <person name="Xu Z."/>
            <person name="Masuda Y."/>
            <person name="Itoh H."/>
            <person name="Senoo K."/>
        </authorList>
    </citation>
    <scope>NUCLEOTIDE SEQUENCE [LARGE SCALE GENOMIC DNA]</scope>
    <source>
        <strain evidence="2 3">Red88</strain>
    </source>
</reference>
<dbReference type="OrthoDB" id="128480at2"/>
<dbReference type="Pfam" id="PF00849">
    <property type="entry name" value="PseudoU_synth_2"/>
    <property type="match status" value="1"/>
</dbReference>
<gene>
    <name evidence="2" type="ORF">ET418_06880</name>
</gene>